<dbReference type="InterPro" id="IPR036116">
    <property type="entry name" value="FN3_sf"/>
</dbReference>
<dbReference type="InterPro" id="IPR013783">
    <property type="entry name" value="Ig-like_fold"/>
</dbReference>
<keyword evidence="2" id="KW-0472">Membrane</keyword>
<dbReference type="CDD" id="cd00063">
    <property type="entry name" value="FN3"/>
    <property type="match status" value="1"/>
</dbReference>
<dbReference type="EMBL" id="FNIG01000007">
    <property type="protein sequence ID" value="SDN68829.1"/>
    <property type="molecule type" value="Genomic_DNA"/>
</dbReference>
<dbReference type="Pfam" id="PF00041">
    <property type="entry name" value="fn3"/>
    <property type="match status" value="1"/>
</dbReference>
<keyword evidence="2" id="KW-0812">Transmembrane</keyword>
<dbReference type="InterPro" id="IPR028974">
    <property type="entry name" value="TSP_type-3_rpt"/>
</dbReference>
<dbReference type="Gene3D" id="4.10.1080.10">
    <property type="entry name" value="TSP type-3 repeat"/>
    <property type="match status" value="1"/>
</dbReference>
<evidence type="ECO:0000256" key="2">
    <source>
        <dbReference type="SAM" id="Phobius"/>
    </source>
</evidence>
<dbReference type="GO" id="GO:0005509">
    <property type="term" value="F:calcium ion binding"/>
    <property type="evidence" value="ECO:0007669"/>
    <property type="project" value="InterPro"/>
</dbReference>
<keyword evidence="5" id="KW-1185">Reference proteome</keyword>
<accession>A0A1H0DFS8</accession>
<evidence type="ECO:0000256" key="1">
    <source>
        <dbReference type="SAM" id="MobiDB-lite"/>
    </source>
</evidence>
<organism evidence="4 5">
    <name type="scientific">Tenuibacillus multivorans</name>
    <dbReference type="NCBI Taxonomy" id="237069"/>
    <lineage>
        <taxon>Bacteria</taxon>
        <taxon>Bacillati</taxon>
        <taxon>Bacillota</taxon>
        <taxon>Bacilli</taxon>
        <taxon>Bacillales</taxon>
        <taxon>Bacillaceae</taxon>
        <taxon>Tenuibacillus</taxon>
    </lineage>
</organism>
<dbReference type="RefSeq" id="WP_093857256.1">
    <property type="nucleotide sequence ID" value="NZ_BJVZ01000004.1"/>
</dbReference>
<reference evidence="4 5" key="1">
    <citation type="submission" date="2016-10" db="EMBL/GenBank/DDBJ databases">
        <authorList>
            <person name="de Groot N.N."/>
        </authorList>
    </citation>
    <scope>NUCLEOTIDE SEQUENCE [LARGE SCALE GENOMIC DNA]</scope>
    <source>
        <strain evidence="4 5">CGMCC 1.3442</strain>
    </source>
</reference>
<name>A0A1H0DFS8_9BACI</name>
<dbReference type="AlphaFoldDB" id="A0A1H0DFS8"/>
<dbReference type="InterPro" id="IPR003961">
    <property type="entry name" value="FN3_dom"/>
</dbReference>
<gene>
    <name evidence="4" type="ORF">SAMN05216498_2849</name>
</gene>
<feature type="transmembrane region" description="Helical" evidence="2">
    <location>
        <begin position="441"/>
        <end position="464"/>
    </location>
</feature>
<feature type="compositionally biased region" description="Acidic residues" evidence="1">
    <location>
        <begin position="285"/>
        <end position="304"/>
    </location>
</feature>
<dbReference type="Gene3D" id="2.60.40.10">
    <property type="entry name" value="Immunoglobulins"/>
    <property type="match status" value="1"/>
</dbReference>
<evidence type="ECO:0000313" key="4">
    <source>
        <dbReference type="EMBL" id="SDN68829.1"/>
    </source>
</evidence>
<evidence type="ECO:0000313" key="5">
    <source>
        <dbReference type="Proteomes" id="UP000199334"/>
    </source>
</evidence>
<keyword evidence="2" id="KW-1133">Transmembrane helix</keyword>
<feature type="domain" description="Fibronectin type-III" evidence="3">
    <location>
        <begin position="154"/>
        <end position="244"/>
    </location>
</feature>
<dbReference type="Proteomes" id="UP000199334">
    <property type="component" value="Unassembled WGS sequence"/>
</dbReference>
<dbReference type="PROSITE" id="PS50853">
    <property type="entry name" value="FN3"/>
    <property type="match status" value="1"/>
</dbReference>
<dbReference type="SUPFAM" id="SSF103647">
    <property type="entry name" value="TSP type-3 repeat"/>
    <property type="match status" value="1"/>
</dbReference>
<sequence length="509" mass="57344">MYKRFIIVLLIGLFLLIIIPIHSAAYNNYENGMLDDDSLIKENNLDPAVYDNDLDTSFTLNEDDSHYVEFNEPVNITAIYLNSESDSSYSHGYVTFIYNDGTSEELDNRMPDENGIIILETTKEDVVKITIQNPRLYKSYLYEVDFYDESDYTPVPPPELEEVTNLQIEENLNNINLTYDVPTYNGYNKTNIYIDGELNGSDTTGSYTVEGLEPNTIYDIKVTTVNTDGNESIGLIETFTTLEEPLDSDGDGIPDHEDEYPNDFDNDGIPDSEDSDRDGDGIPNNEDDYPDDPENTPIDSDGDGIPDHEDPLPDDPENEIPEVKNLSIDVKAEEGRADLTWGKPDQHFGKAIIYRRTLEGTDTTAYNGLFSPLVVQAAETYTPLFETNGTTFSDLTIQDNQDYEYKVTNMYQGVESDGVTVQVTTPVFSAELPDNMNATGLLSTIFELIGLFAPILLLALAVVFTPKLIGLISKSTNSNEAFQTFRKGNKRYALTEWDRFKLDRARYKR</sequence>
<feature type="region of interest" description="Disordered" evidence="1">
    <location>
        <begin position="240"/>
        <end position="320"/>
    </location>
</feature>
<feature type="compositionally biased region" description="Acidic residues" evidence="1">
    <location>
        <begin position="244"/>
        <end position="277"/>
    </location>
</feature>
<dbReference type="OrthoDB" id="8660908at2"/>
<dbReference type="SUPFAM" id="SSF49265">
    <property type="entry name" value="Fibronectin type III"/>
    <property type="match status" value="1"/>
</dbReference>
<evidence type="ECO:0000259" key="3">
    <source>
        <dbReference type="PROSITE" id="PS50853"/>
    </source>
</evidence>
<dbReference type="SMART" id="SM00060">
    <property type="entry name" value="FN3"/>
    <property type="match status" value="1"/>
</dbReference>
<protein>
    <recommendedName>
        <fullName evidence="3">Fibronectin type-III domain-containing protein</fullName>
    </recommendedName>
</protein>
<dbReference type="STRING" id="237069.SAMN05216498_2849"/>
<proteinExistence type="predicted"/>